<dbReference type="NCBIfam" id="TIGR00756">
    <property type="entry name" value="PPR"/>
    <property type="match status" value="8"/>
</dbReference>
<feature type="repeat" description="PPR" evidence="2">
    <location>
        <begin position="486"/>
        <end position="520"/>
    </location>
</feature>
<evidence type="ECO:0000313" key="6">
    <source>
        <dbReference type="Proteomes" id="UP001153076"/>
    </source>
</evidence>
<dbReference type="Pfam" id="PF24865">
    <property type="entry name" value="DUF7731"/>
    <property type="match status" value="1"/>
</dbReference>
<dbReference type="AlphaFoldDB" id="A0A9Q1QLX8"/>
<feature type="repeat" description="PPR" evidence="2">
    <location>
        <begin position="591"/>
        <end position="625"/>
    </location>
</feature>
<name>A0A9Q1QLX8_9CARY</name>
<feature type="repeat" description="PPR" evidence="2">
    <location>
        <begin position="556"/>
        <end position="590"/>
    </location>
</feature>
<evidence type="ECO:0000256" key="2">
    <source>
        <dbReference type="PROSITE-ProRule" id="PRU00708"/>
    </source>
</evidence>
<feature type="region of interest" description="Disordered" evidence="3">
    <location>
        <begin position="735"/>
        <end position="759"/>
    </location>
</feature>
<dbReference type="PANTHER" id="PTHR47932">
    <property type="entry name" value="ATPASE EXPRESSION PROTEIN 3"/>
    <property type="match status" value="1"/>
</dbReference>
<dbReference type="GO" id="GO:0003729">
    <property type="term" value="F:mRNA binding"/>
    <property type="evidence" value="ECO:0007669"/>
    <property type="project" value="TreeGrafter"/>
</dbReference>
<keyword evidence="1" id="KW-0677">Repeat</keyword>
<dbReference type="InterPro" id="IPR011990">
    <property type="entry name" value="TPR-like_helical_dom_sf"/>
</dbReference>
<comment type="caution">
    <text evidence="5">The sequence shown here is derived from an EMBL/GenBank/DDBJ whole genome shotgun (WGS) entry which is preliminary data.</text>
</comment>
<feature type="repeat" description="PPR" evidence="2">
    <location>
        <begin position="206"/>
        <end position="240"/>
    </location>
</feature>
<feature type="repeat" description="PPR" evidence="2">
    <location>
        <begin position="451"/>
        <end position="485"/>
    </location>
</feature>
<sequence>MRGFSTLASKASPAIEILRQTIPNHPKPFRQNPNNLPPNIAQIEARKLRGKSSLNHRFSNSSFKNKYPPQPVDHKSLSQILSRKDWHLLLNHELKAGRVILTPQSVVSILQNQENPLNSIRFYLWVLNISPLFDRNQRARVVLGNALCRKGPVLLTPDLVEEIRSCGFQITEDLICILIVSWGRLGLAKYCAEIFGQVSFLGLSPTTRLYNALLDALVKSNALDLAYLKFQQMPADYCKPDRFTYNILIHGVCKAGVVEEALRLVKQMEGLGYAPNVFTYTILIDGYCNANRVDDAFRLLDIMRARKVVPNDATYRSLVHGVFRCLESNKAFESLSLFVEREPVLPKIACDTILYCLSNDSMAREAASFLRKLSVRGYLPDCSVFNITMTCLIKKLDVLEASEIFGSFLRKGLSVTLETYLIVIETLFKGGYAGEGSQYLSQVFQAGLVSNVFSYNMVIDCLLKAKMPERALDMFTEMQQRGIAPTLASFNTLIDGHFKVGEIGRARELLATLLQHGFKPDIFTFSSVVDGLCRLNKIEDALGCFAEMKEWGVSPNTVTYNILIRSLCVIGDVARSMALFRKMQDDGISPDIYSFNALIQSFCKMNKIEKAQSLLISMLGLGLIPDNVTYSALIKSFCNAGRFRDADGIFLSMEANGCIPDSYTCNLFFNALLQVGQLKEARDIAEKCKQWGIVLELAPFPTELVVLWELGWKLRMRNNNKQLVLVNDSAQGDDYEPEVGPLGKHPGGGDLGKKEDGDLGHGEDDPAVGIIGNDPPHIVAQALLCFNDKHIYSKCEESYRLTESGELHVPVDHVPEFCTGPCLAETNLVLHCLDGIMEHFLFFNKATTKDVRDTILVACSHGGDLDVAEHIEADGGGTDYIGSKATIYALLGIVITFLGQTFLL</sequence>
<dbReference type="EMBL" id="JAKOGI010000082">
    <property type="protein sequence ID" value="KAJ8444945.1"/>
    <property type="molecule type" value="Genomic_DNA"/>
</dbReference>
<keyword evidence="6" id="KW-1185">Reference proteome</keyword>
<dbReference type="Gene3D" id="1.25.40.10">
    <property type="entry name" value="Tetratricopeptide repeat domain"/>
    <property type="match status" value="4"/>
</dbReference>
<dbReference type="PANTHER" id="PTHR47932:SF2">
    <property type="entry name" value="OS10G0484300 PROTEIN"/>
    <property type="match status" value="1"/>
</dbReference>
<dbReference type="OrthoDB" id="185373at2759"/>
<dbReference type="Pfam" id="PF13041">
    <property type="entry name" value="PPR_2"/>
    <property type="match status" value="4"/>
</dbReference>
<evidence type="ECO:0000313" key="5">
    <source>
        <dbReference type="EMBL" id="KAJ8444945.1"/>
    </source>
</evidence>
<feature type="domain" description="DUF7731" evidence="4">
    <location>
        <begin position="777"/>
        <end position="871"/>
    </location>
</feature>
<dbReference type="InterPro" id="IPR002885">
    <property type="entry name" value="PPR_rpt"/>
</dbReference>
<dbReference type="Proteomes" id="UP001153076">
    <property type="component" value="Unassembled WGS sequence"/>
</dbReference>
<protein>
    <recommendedName>
        <fullName evidence="4">DUF7731 domain-containing protein</fullName>
    </recommendedName>
</protein>
<accession>A0A9Q1QLX8</accession>
<gene>
    <name evidence="5" type="ORF">Cgig2_029139</name>
</gene>
<evidence type="ECO:0000256" key="3">
    <source>
        <dbReference type="SAM" id="MobiDB-lite"/>
    </source>
</evidence>
<reference evidence="5" key="1">
    <citation type="submission" date="2022-04" db="EMBL/GenBank/DDBJ databases">
        <title>Carnegiea gigantea Genome sequencing and assembly v2.</title>
        <authorList>
            <person name="Copetti D."/>
            <person name="Sanderson M.J."/>
            <person name="Burquez A."/>
            <person name="Wojciechowski M.F."/>
        </authorList>
    </citation>
    <scope>NUCLEOTIDE SEQUENCE</scope>
    <source>
        <strain evidence="5">SGP5-SGP5p</strain>
        <tissue evidence="5">Aerial part</tissue>
    </source>
</reference>
<feature type="repeat" description="PPR" evidence="2">
    <location>
        <begin position="626"/>
        <end position="660"/>
    </location>
</feature>
<feature type="repeat" description="PPR" evidence="2">
    <location>
        <begin position="276"/>
        <end position="310"/>
    </location>
</feature>
<dbReference type="InterPro" id="IPR056633">
    <property type="entry name" value="DUF7731"/>
</dbReference>
<feature type="repeat" description="PPR" evidence="2">
    <location>
        <begin position="241"/>
        <end position="275"/>
    </location>
</feature>
<dbReference type="PROSITE" id="PS51375">
    <property type="entry name" value="PPR"/>
    <property type="match status" value="10"/>
</dbReference>
<organism evidence="5 6">
    <name type="scientific">Carnegiea gigantea</name>
    <dbReference type="NCBI Taxonomy" id="171969"/>
    <lineage>
        <taxon>Eukaryota</taxon>
        <taxon>Viridiplantae</taxon>
        <taxon>Streptophyta</taxon>
        <taxon>Embryophyta</taxon>
        <taxon>Tracheophyta</taxon>
        <taxon>Spermatophyta</taxon>
        <taxon>Magnoliopsida</taxon>
        <taxon>eudicotyledons</taxon>
        <taxon>Gunneridae</taxon>
        <taxon>Pentapetalae</taxon>
        <taxon>Caryophyllales</taxon>
        <taxon>Cactineae</taxon>
        <taxon>Cactaceae</taxon>
        <taxon>Cactoideae</taxon>
        <taxon>Echinocereeae</taxon>
        <taxon>Carnegiea</taxon>
    </lineage>
</organism>
<evidence type="ECO:0000259" key="4">
    <source>
        <dbReference type="Pfam" id="PF24865"/>
    </source>
</evidence>
<feature type="repeat" description="PPR" evidence="2">
    <location>
        <begin position="521"/>
        <end position="555"/>
    </location>
</feature>
<feature type="repeat" description="PPR" evidence="2">
    <location>
        <begin position="661"/>
        <end position="695"/>
    </location>
</feature>
<evidence type="ECO:0000256" key="1">
    <source>
        <dbReference type="ARBA" id="ARBA00022737"/>
    </source>
</evidence>
<proteinExistence type="predicted"/>